<dbReference type="PANTHER" id="PTHR47354:SF6">
    <property type="entry name" value="NADH OXIDOREDUCTASE HCR"/>
    <property type="match status" value="1"/>
</dbReference>
<comment type="catalytic activity">
    <reaction evidence="16">
        <text>2 nitric oxide + NADH + 2 O2 = 2 nitrate + NAD(+) + H(+)</text>
        <dbReference type="Rhea" id="RHEA:19469"/>
        <dbReference type="ChEBI" id="CHEBI:15378"/>
        <dbReference type="ChEBI" id="CHEBI:15379"/>
        <dbReference type="ChEBI" id="CHEBI:16480"/>
        <dbReference type="ChEBI" id="CHEBI:17632"/>
        <dbReference type="ChEBI" id="CHEBI:57540"/>
        <dbReference type="ChEBI" id="CHEBI:57945"/>
        <dbReference type="EC" id="1.14.12.17"/>
    </reaction>
</comment>
<dbReference type="InterPro" id="IPR000014">
    <property type="entry name" value="PAS"/>
</dbReference>
<keyword evidence="8" id="KW-0479">Metal-binding</keyword>
<dbReference type="PROSITE" id="PS50113">
    <property type="entry name" value="PAC"/>
    <property type="match status" value="1"/>
</dbReference>
<evidence type="ECO:0000313" key="21">
    <source>
        <dbReference type="EMBL" id="GLK72434.1"/>
    </source>
</evidence>
<dbReference type="SMART" id="SM00091">
    <property type="entry name" value="PAS"/>
    <property type="match status" value="1"/>
</dbReference>
<keyword evidence="10" id="KW-0521">NADP</keyword>
<dbReference type="PROSITE" id="PS51384">
    <property type="entry name" value="FAD_FR"/>
    <property type="match status" value="1"/>
</dbReference>
<evidence type="ECO:0000256" key="13">
    <source>
        <dbReference type="ARBA" id="ARBA00023014"/>
    </source>
</evidence>
<dbReference type="SUPFAM" id="SSF63380">
    <property type="entry name" value="Riboflavin synthase domain-like"/>
    <property type="match status" value="1"/>
</dbReference>
<feature type="domain" description="PAS" evidence="18">
    <location>
        <begin position="302"/>
        <end position="348"/>
    </location>
</feature>
<dbReference type="GO" id="GO:0046872">
    <property type="term" value="F:metal ion binding"/>
    <property type="evidence" value="ECO:0007669"/>
    <property type="project" value="UniProtKB-KW"/>
</dbReference>
<comment type="cofactor">
    <cofactor evidence="1">
        <name>heme b</name>
        <dbReference type="ChEBI" id="CHEBI:60344"/>
    </cofactor>
</comment>
<dbReference type="InterPro" id="IPR008333">
    <property type="entry name" value="Cbr1-like_FAD-bd_dom"/>
</dbReference>
<dbReference type="GO" id="GO:0006355">
    <property type="term" value="P:regulation of DNA-templated transcription"/>
    <property type="evidence" value="ECO:0007669"/>
    <property type="project" value="InterPro"/>
</dbReference>
<evidence type="ECO:0000256" key="12">
    <source>
        <dbReference type="ARBA" id="ARBA00023004"/>
    </source>
</evidence>
<dbReference type="Gene3D" id="3.30.450.20">
    <property type="entry name" value="PAS domain"/>
    <property type="match status" value="1"/>
</dbReference>
<dbReference type="Gene3D" id="2.40.30.10">
    <property type="entry name" value="Translation factors"/>
    <property type="match status" value="1"/>
</dbReference>
<dbReference type="Gene3D" id="3.40.50.80">
    <property type="entry name" value="Nucleotide-binding domain of ferredoxin-NADP reductase (FNR) module"/>
    <property type="match status" value="1"/>
</dbReference>
<dbReference type="PRINTS" id="PR00371">
    <property type="entry name" value="FPNCR"/>
</dbReference>
<dbReference type="AlphaFoldDB" id="A0A9W6JAG3"/>
<evidence type="ECO:0000256" key="5">
    <source>
        <dbReference type="ARBA" id="ARBA00022617"/>
    </source>
</evidence>
<protein>
    <recommendedName>
        <fullName evidence="4">nitric oxide dioxygenase</fullName>
        <ecNumber evidence="4">1.14.12.17</ecNumber>
    </recommendedName>
</protein>
<sequence length="434" mass="46694">MTKRDHIAGSSQPAERGSDARRLFVIESRHRESDVITSFVLRPLDGLPPAAHEAGQHLTLFADVPGGGRQKRNYTISAAPDGAAYRISVKREPEGLVSKWLHDAAQPGTRLEIAPPDGGFVLPETDARPIVMVSAGVGLTPMVAMLEAFVARHRAADLQFVHCTRSARTQAFGAHVRALADAHGKVRTTFLHTRPGLEEVAGRDFDIAGHLTLEWLTAHTPLSEAEYFLCGPPGFLQTFVPGLASAGVPPQRLHYEFFGPVEDLFADDVPDATVAVPPPAGDAARQARAIEGFDRAAIGEALLDNAADAIVASDAQGRIVLWNPGAARIFGFSEPEALGQSLDIIIPEPFRARHWEGYRETVASGESRYGAGDVLAVPGLTRDGRRISLEFNIVLLKDTAGKVTGMVATLRDVTPRFQEVKALKKQVADLQAGQ</sequence>
<evidence type="ECO:0000259" key="20">
    <source>
        <dbReference type="PROSITE" id="PS51384"/>
    </source>
</evidence>
<name>A0A9W6JAG3_9HYPH</name>
<evidence type="ECO:0000256" key="17">
    <source>
        <dbReference type="ARBA" id="ARBA00049433"/>
    </source>
</evidence>
<accession>A0A9W6JAG3</accession>
<dbReference type="GO" id="GO:0008941">
    <property type="term" value="F:nitric oxide dioxygenase NAD(P)H activity"/>
    <property type="evidence" value="ECO:0007669"/>
    <property type="project" value="UniProtKB-EC"/>
</dbReference>
<evidence type="ECO:0000256" key="16">
    <source>
        <dbReference type="ARBA" id="ARBA00048649"/>
    </source>
</evidence>
<keyword evidence="14" id="KW-0520">NAD</keyword>
<organism evidence="21 22">
    <name type="scientific">Ancylobacter dichloromethanicus</name>
    <dbReference type="NCBI Taxonomy" id="518825"/>
    <lineage>
        <taxon>Bacteria</taxon>
        <taxon>Pseudomonadati</taxon>
        <taxon>Pseudomonadota</taxon>
        <taxon>Alphaproteobacteria</taxon>
        <taxon>Hyphomicrobiales</taxon>
        <taxon>Xanthobacteraceae</taxon>
        <taxon>Ancylobacter</taxon>
    </lineage>
</organism>
<dbReference type="PRINTS" id="PR00410">
    <property type="entry name" value="PHEHYDRXLASE"/>
</dbReference>
<keyword evidence="5" id="KW-0349">Heme</keyword>
<proteinExistence type="inferred from homology"/>
<dbReference type="InterPro" id="IPR001433">
    <property type="entry name" value="OxRdtase_FAD/NAD-bd"/>
</dbReference>
<evidence type="ECO:0000256" key="2">
    <source>
        <dbReference type="ARBA" id="ARBA00001974"/>
    </source>
</evidence>
<evidence type="ECO:0000256" key="6">
    <source>
        <dbReference type="ARBA" id="ARBA00022630"/>
    </source>
</evidence>
<keyword evidence="13" id="KW-0411">Iron-sulfur</keyword>
<keyword evidence="22" id="KW-1185">Reference proteome</keyword>
<comment type="cofactor">
    <cofactor evidence="15">
        <name>[2Fe-2S] cluster</name>
        <dbReference type="ChEBI" id="CHEBI:190135"/>
    </cofactor>
</comment>
<dbReference type="InterPro" id="IPR017927">
    <property type="entry name" value="FAD-bd_FR_type"/>
</dbReference>
<keyword evidence="11" id="KW-0560">Oxidoreductase</keyword>
<dbReference type="Pfam" id="PF00989">
    <property type="entry name" value="PAS"/>
    <property type="match status" value="1"/>
</dbReference>
<dbReference type="InterPro" id="IPR017938">
    <property type="entry name" value="Riboflavin_synthase-like_b-brl"/>
</dbReference>
<dbReference type="FunFam" id="3.40.50.80:FF:000010">
    <property type="entry name" value="Flavohemoprotein"/>
    <property type="match status" value="1"/>
</dbReference>
<dbReference type="InterPro" id="IPR035965">
    <property type="entry name" value="PAS-like_dom_sf"/>
</dbReference>
<dbReference type="InterPro" id="IPR000700">
    <property type="entry name" value="PAS-assoc_C"/>
</dbReference>
<dbReference type="InterPro" id="IPR039261">
    <property type="entry name" value="FNR_nucleotide-bd"/>
</dbReference>
<evidence type="ECO:0000256" key="10">
    <source>
        <dbReference type="ARBA" id="ARBA00022857"/>
    </source>
</evidence>
<dbReference type="CDD" id="cd00130">
    <property type="entry name" value="PAS"/>
    <property type="match status" value="1"/>
</dbReference>
<evidence type="ECO:0000256" key="11">
    <source>
        <dbReference type="ARBA" id="ARBA00023002"/>
    </source>
</evidence>
<keyword evidence="9" id="KW-0274">FAD</keyword>
<evidence type="ECO:0000256" key="8">
    <source>
        <dbReference type="ARBA" id="ARBA00022723"/>
    </source>
</evidence>
<feature type="domain" description="PAC" evidence="19">
    <location>
        <begin position="373"/>
        <end position="425"/>
    </location>
</feature>
<dbReference type="SUPFAM" id="SSF55785">
    <property type="entry name" value="PYP-like sensor domain (PAS domain)"/>
    <property type="match status" value="1"/>
</dbReference>
<dbReference type="InterPro" id="IPR050415">
    <property type="entry name" value="MRET"/>
</dbReference>
<dbReference type="EMBL" id="BSFJ01000014">
    <property type="protein sequence ID" value="GLK72434.1"/>
    <property type="molecule type" value="Genomic_DNA"/>
</dbReference>
<dbReference type="NCBIfam" id="TIGR00229">
    <property type="entry name" value="sensory_box"/>
    <property type="match status" value="1"/>
</dbReference>
<dbReference type="Proteomes" id="UP001143370">
    <property type="component" value="Unassembled WGS sequence"/>
</dbReference>
<evidence type="ECO:0000259" key="19">
    <source>
        <dbReference type="PROSITE" id="PS50113"/>
    </source>
</evidence>
<evidence type="ECO:0000313" key="22">
    <source>
        <dbReference type="Proteomes" id="UP001143370"/>
    </source>
</evidence>
<dbReference type="PROSITE" id="PS50112">
    <property type="entry name" value="PAS"/>
    <property type="match status" value="1"/>
</dbReference>
<dbReference type="Pfam" id="PF00175">
    <property type="entry name" value="NAD_binding_1"/>
    <property type="match status" value="1"/>
</dbReference>
<dbReference type="Pfam" id="PF00970">
    <property type="entry name" value="FAD_binding_6"/>
    <property type="match status" value="1"/>
</dbReference>
<keyword evidence="6" id="KW-0285">Flavoprotein</keyword>
<dbReference type="InterPro" id="IPR013767">
    <property type="entry name" value="PAS_fold"/>
</dbReference>
<dbReference type="CDD" id="cd06184">
    <property type="entry name" value="flavohem_like_fad_nad_binding"/>
    <property type="match status" value="1"/>
</dbReference>
<evidence type="ECO:0000256" key="4">
    <source>
        <dbReference type="ARBA" id="ARBA00012229"/>
    </source>
</evidence>
<gene>
    <name evidence="21" type="ORF">GCM10017643_25500</name>
</gene>
<evidence type="ECO:0000256" key="1">
    <source>
        <dbReference type="ARBA" id="ARBA00001970"/>
    </source>
</evidence>
<comment type="caution">
    <text evidence="21">The sequence shown here is derived from an EMBL/GenBank/DDBJ whole genome shotgun (WGS) entry which is preliminary data.</text>
</comment>
<dbReference type="InterPro" id="IPR001709">
    <property type="entry name" value="Flavoprot_Pyr_Nucl_cyt_Rdtase"/>
</dbReference>
<evidence type="ECO:0000256" key="7">
    <source>
        <dbReference type="ARBA" id="ARBA00022714"/>
    </source>
</evidence>
<evidence type="ECO:0000256" key="3">
    <source>
        <dbReference type="ARBA" id="ARBA00006401"/>
    </source>
</evidence>
<keyword evidence="7" id="KW-0001">2Fe-2S</keyword>
<dbReference type="RefSeq" id="WP_213375043.1">
    <property type="nucleotide sequence ID" value="NZ_BSFJ01000014.1"/>
</dbReference>
<evidence type="ECO:0000259" key="18">
    <source>
        <dbReference type="PROSITE" id="PS50112"/>
    </source>
</evidence>
<evidence type="ECO:0000256" key="14">
    <source>
        <dbReference type="ARBA" id="ARBA00023027"/>
    </source>
</evidence>
<comment type="similarity">
    <text evidence="3">In the C-terminal section; belongs to the flavoprotein pyridine nucleotide cytochrome reductase family.</text>
</comment>
<reference evidence="21" key="1">
    <citation type="journal article" date="2014" name="Int. J. Syst. Evol. Microbiol.">
        <title>Complete genome sequence of Corynebacterium casei LMG S-19264T (=DSM 44701T), isolated from a smear-ripened cheese.</title>
        <authorList>
            <consortium name="US DOE Joint Genome Institute (JGI-PGF)"/>
            <person name="Walter F."/>
            <person name="Albersmeier A."/>
            <person name="Kalinowski J."/>
            <person name="Ruckert C."/>
        </authorList>
    </citation>
    <scope>NUCLEOTIDE SEQUENCE</scope>
    <source>
        <strain evidence="21">VKM B-2484</strain>
    </source>
</reference>
<comment type="catalytic activity">
    <reaction evidence="17">
        <text>2 nitric oxide + NADPH + 2 O2 = 2 nitrate + NADP(+) + H(+)</text>
        <dbReference type="Rhea" id="RHEA:19465"/>
        <dbReference type="ChEBI" id="CHEBI:15378"/>
        <dbReference type="ChEBI" id="CHEBI:15379"/>
        <dbReference type="ChEBI" id="CHEBI:16480"/>
        <dbReference type="ChEBI" id="CHEBI:17632"/>
        <dbReference type="ChEBI" id="CHEBI:57783"/>
        <dbReference type="ChEBI" id="CHEBI:58349"/>
        <dbReference type="EC" id="1.14.12.17"/>
    </reaction>
</comment>
<dbReference type="SUPFAM" id="SSF52343">
    <property type="entry name" value="Ferredoxin reductase-like, C-terminal NADP-linked domain"/>
    <property type="match status" value="1"/>
</dbReference>
<dbReference type="EC" id="1.14.12.17" evidence="4"/>
<evidence type="ECO:0000256" key="9">
    <source>
        <dbReference type="ARBA" id="ARBA00022827"/>
    </source>
</evidence>
<dbReference type="PANTHER" id="PTHR47354">
    <property type="entry name" value="NADH OXIDOREDUCTASE HCR"/>
    <property type="match status" value="1"/>
</dbReference>
<evidence type="ECO:0000256" key="15">
    <source>
        <dbReference type="ARBA" id="ARBA00034078"/>
    </source>
</evidence>
<keyword evidence="12" id="KW-0408">Iron</keyword>
<reference evidence="21" key="2">
    <citation type="submission" date="2023-01" db="EMBL/GenBank/DDBJ databases">
        <authorList>
            <person name="Sun Q."/>
            <person name="Evtushenko L."/>
        </authorList>
    </citation>
    <scope>NUCLEOTIDE SEQUENCE</scope>
    <source>
        <strain evidence="21">VKM B-2484</strain>
    </source>
</reference>
<feature type="domain" description="FAD-binding FR-type" evidence="20">
    <location>
        <begin position="19"/>
        <end position="123"/>
    </location>
</feature>
<comment type="cofactor">
    <cofactor evidence="2">
        <name>FAD</name>
        <dbReference type="ChEBI" id="CHEBI:57692"/>
    </cofactor>
</comment>
<dbReference type="GO" id="GO:0051537">
    <property type="term" value="F:2 iron, 2 sulfur cluster binding"/>
    <property type="evidence" value="ECO:0007669"/>
    <property type="project" value="UniProtKB-KW"/>
</dbReference>